<comment type="caution">
    <text evidence="1">The sequence shown here is derived from an EMBL/GenBank/DDBJ whole genome shotgun (WGS) entry which is preliminary data.</text>
</comment>
<dbReference type="SUPFAM" id="SSF56801">
    <property type="entry name" value="Acetyl-CoA synthetase-like"/>
    <property type="match status" value="1"/>
</dbReference>
<evidence type="ECO:0000313" key="2">
    <source>
        <dbReference type="Proteomes" id="UP000469505"/>
    </source>
</evidence>
<organism evidence="1 2">
    <name type="scientific">Streptococcus pneumoniae</name>
    <dbReference type="NCBI Taxonomy" id="1313"/>
    <lineage>
        <taxon>Bacteria</taxon>
        <taxon>Bacillati</taxon>
        <taxon>Bacillota</taxon>
        <taxon>Bacilli</taxon>
        <taxon>Lactobacillales</taxon>
        <taxon>Streptococcaceae</taxon>
        <taxon>Streptococcus</taxon>
    </lineage>
</organism>
<proteinExistence type="predicted"/>
<dbReference type="Proteomes" id="UP000469505">
    <property type="component" value="Unassembled WGS sequence"/>
</dbReference>
<sequence length="76" mass="8280">GTTGVSKAISLSLDNILSNTRSIQKYIIPTREDRCLIIKEITHSSSFISELINSLLSKNSVLLSDLIPTVSSLGYL</sequence>
<evidence type="ECO:0000313" key="1">
    <source>
        <dbReference type="EMBL" id="MTV88893.1"/>
    </source>
</evidence>
<gene>
    <name evidence="1" type="ORF">GM543_15700</name>
</gene>
<feature type="non-terminal residue" evidence="1">
    <location>
        <position position="1"/>
    </location>
</feature>
<dbReference type="AlphaFoldDB" id="A0A6I3U7F7"/>
<dbReference type="EMBL" id="WNHX01001331">
    <property type="protein sequence ID" value="MTV88893.1"/>
    <property type="molecule type" value="Genomic_DNA"/>
</dbReference>
<accession>A0A6I3U7F7</accession>
<name>A0A6I3U7F7_STREE</name>
<feature type="non-terminal residue" evidence="1">
    <location>
        <position position="76"/>
    </location>
</feature>
<dbReference type="Gene3D" id="3.40.50.980">
    <property type="match status" value="1"/>
</dbReference>
<protein>
    <submittedName>
        <fullName evidence="1">AMP-binding protein</fullName>
    </submittedName>
</protein>
<reference evidence="1 2" key="1">
    <citation type="submission" date="2019-11" db="EMBL/GenBank/DDBJ databases">
        <title>Growth characteristics of pneumococcus vary with the chemical composition of the capsule and with environmental conditions.</title>
        <authorList>
            <person name="Tothpal A."/>
            <person name="Desobry K."/>
            <person name="Joshi S."/>
            <person name="Wyllie A.L."/>
            <person name="Weinberger D.M."/>
        </authorList>
    </citation>
    <scope>NUCLEOTIDE SEQUENCE [LARGE SCALE GENOMIC DNA]</scope>
    <source>
        <strain evidence="2">pnumococcus35B</strain>
    </source>
</reference>